<dbReference type="EMBL" id="JBEZFP010000179">
    <property type="protein sequence ID" value="MEU8139500.1"/>
    <property type="molecule type" value="Genomic_DNA"/>
</dbReference>
<evidence type="ECO:0000313" key="2">
    <source>
        <dbReference type="EMBL" id="MEU8139500.1"/>
    </source>
</evidence>
<evidence type="ECO:0000256" key="1">
    <source>
        <dbReference type="SAM" id="MobiDB-lite"/>
    </source>
</evidence>
<reference evidence="2 3" key="1">
    <citation type="submission" date="2024-06" db="EMBL/GenBank/DDBJ databases">
        <title>The Natural Products Discovery Center: Release of the First 8490 Sequenced Strains for Exploring Actinobacteria Biosynthetic Diversity.</title>
        <authorList>
            <person name="Kalkreuter E."/>
            <person name="Kautsar S.A."/>
            <person name="Yang D."/>
            <person name="Bader C.D."/>
            <person name="Teijaro C.N."/>
            <person name="Fluegel L."/>
            <person name="Davis C.M."/>
            <person name="Simpson J.R."/>
            <person name="Lauterbach L."/>
            <person name="Steele A.D."/>
            <person name="Gui C."/>
            <person name="Meng S."/>
            <person name="Li G."/>
            <person name="Viehrig K."/>
            <person name="Ye F."/>
            <person name="Su P."/>
            <person name="Kiefer A.F."/>
            <person name="Nichols A."/>
            <person name="Cepeda A.J."/>
            <person name="Yan W."/>
            <person name="Fan B."/>
            <person name="Jiang Y."/>
            <person name="Adhikari A."/>
            <person name="Zheng C.-J."/>
            <person name="Schuster L."/>
            <person name="Cowan T.M."/>
            <person name="Smanski M.J."/>
            <person name="Chevrette M.G."/>
            <person name="De Carvalho L.P.S."/>
            <person name="Shen B."/>
        </authorList>
    </citation>
    <scope>NUCLEOTIDE SEQUENCE [LARGE SCALE GENOMIC DNA]</scope>
    <source>
        <strain evidence="2 3">NPDC048946</strain>
    </source>
</reference>
<accession>A0ABV3DUR9</accession>
<proteinExistence type="predicted"/>
<feature type="region of interest" description="Disordered" evidence="1">
    <location>
        <begin position="27"/>
        <end position="48"/>
    </location>
</feature>
<sequence length="48" mass="5214">MNLARIVEILGSQRIERLPGFWLHRQVAQSPAPPPRTAAPADGAAQPK</sequence>
<protein>
    <submittedName>
        <fullName evidence="2">Uncharacterized protein</fullName>
    </submittedName>
</protein>
<dbReference type="Proteomes" id="UP001551482">
    <property type="component" value="Unassembled WGS sequence"/>
</dbReference>
<gene>
    <name evidence="2" type="ORF">AB0C36_39130</name>
</gene>
<keyword evidence="3" id="KW-1185">Reference proteome</keyword>
<name>A0ABV3DUR9_9ACTN</name>
<comment type="caution">
    <text evidence="2">The sequence shown here is derived from an EMBL/GenBank/DDBJ whole genome shotgun (WGS) entry which is preliminary data.</text>
</comment>
<feature type="compositionally biased region" description="Low complexity" evidence="1">
    <location>
        <begin position="38"/>
        <end position="48"/>
    </location>
</feature>
<dbReference type="RefSeq" id="WP_358363635.1">
    <property type="nucleotide sequence ID" value="NZ_JBEZFP010000179.1"/>
</dbReference>
<evidence type="ECO:0000313" key="3">
    <source>
        <dbReference type="Proteomes" id="UP001551482"/>
    </source>
</evidence>
<organism evidence="2 3">
    <name type="scientific">Streptodolium elevatio</name>
    <dbReference type="NCBI Taxonomy" id="3157996"/>
    <lineage>
        <taxon>Bacteria</taxon>
        <taxon>Bacillati</taxon>
        <taxon>Actinomycetota</taxon>
        <taxon>Actinomycetes</taxon>
        <taxon>Kitasatosporales</taxon>
        <taxon>Streptomycetaceae</taxon>
        <taxon>Streptodolium</taxon>
    </lineage>
</organism>